<comment type="similarity">
    <text evidence="4 13">Belongs to the serine/threonine dehydratase family.</text>
</comment>
<dbReference type="CDD" id="cd01562">
    <property type="entry name" value="Thr-dehyd"/>
    <property type="match status" value="1"/>
</dbReference>
<organism evidence="15 16">
    <name type="scientific">Calditerricola satsumensis</name>
    <dbReference type="NCBI Taxonomy" id="373054"/>
    <lineage>
        <taxon>Bacteria</taxon>
        <taxon>Bacillati</taxon>
        <taxon>Bacillota</taxon>
        <taxon>Bacilli</taxon>
        <taxon>Bacillales</taxon>
        <taxon>Bacillaceae</taxon>
        <taxon>Calditerricola</taxon>
    </lineage>
</organism>
<keyword evidence="9 13" id="KW-0663">Pyridoxal phosphate</keyword>
<comment type="catalytic activity">
    <reaction evidence="1 13">
        <text>L-threonine = 2-oxobutanoate + NH4(+)</text>
        <dbReference type="Rhea" id="RHEA:22108"/>
        <dbReference type="ChEBI" id="CHEBI:16763"/>
        <dbReference type="ChEBI" id="CHEBI:28938"/>
        <dbReference type="ChEBI" id="CHEBI:57926"/>
        <dbReference type="EC" id="4.3.1.19"/>
    </reaction>
</comment>
<dbReference type="AlphaFoldDB" id="A0A8J3BBF1"/>
<keyword evidence="10 13" id="KW-0456">Lyase</keyword>
<dbReference type="EMBL" id="BMOF01000074">
    <property type="protein sequence ID" value="GGK08190.1"/>
    <property type="molecule type" value="Genomic_DNA"/>
</dbReference>
<dbReference type="Gene3D" id="3.40.50.1100">
    <property type="match status" value="2"/>
</dbReference>
<dbReference type="FunFam" id="3.40.50.1100:FF:000007">
    <property type="entry name" value="L-threonine dehydratase catabolic TdcB"/>
    <property type="match status" value="1"/>
</dbReference>
<protein>
    <recommendedName>
        <fullName evidence="7 13">L-threonine dehydratase catabolic TdcB</fullName>
        <ecNumber evidence="6 13">4.3.1.19</ecNumber>
    </recommendedName>
    <alternativeName>
        <fullName evidence="12 13">Threonine deaminase</fullName>
    </alternativeName>
</protein>
<evidence type="ECO:0000256" key="10">
    <source>
        <dbReference type="ARBA" id="ARBA00023239"/>
    </source>
</evidence>
<evidence type="ECO:0000313" key="16">
    <source>
        <dbReference type="Proteomes" id="UP000637720"/>
    </source>
</evidence>
<evidence type="ECO:0000259" key="14">
    <source>
        <dbReference type="Pfam" id="PF00291"/>
    </source>
</evidence>
<dbReference type="InterPro" id="IPR036052">
    <property type="entry name" value="TrpB-like_PALP_sf"/>
</dbReference>
<evidence type="ECO:0000256" key="11">
    <source>
        <dbReference type="ARBA" id="ARBA00025527"/>
    </source>
</evidence>
<evidence type="ECO:0000256" key="12">
    <source>
        <dbReference type="ARBA" id="ARBA00031427"/>
    </source>
</evidence>
<evidence type="ECO:0000256" key="5">
    <source>
        <dbReference type="ARBA" id="ARBA00011447"/>
    </source>
</evidence>
<dbReference type="GO" id="GO:0000166">
    <property type="term" value="F:nucleotide binding"/>
    <property type="evidence" value="ECO:0007669"/>
    <property type="project" value="UniProtKB-KW"/>
</dbReference>
<dbReference type="InterPro" id="IPR050147">
    <property type="entry name" value="Ser/Thr_Dehydratase"/>
</dbReference>
<evidence type="ECO:0000256" key="9">
    <source>
        <dbReference type="ARBA" id="ARBA00022898"/>
    </source>
</evidence>
<dbReference type="GO" id="GO:0003941">
    <property type="term" value="F:L-serine ammonia-lyase activity"/>
    <property type="evidence" value="ECO:0007669"/>
    <property type="project" value="TreeGrafter"/>
</dbReference>
<evidence type="ECO:0000256" key="1">
    <source>
        <dbReference type="ARBA" id="ARBA00001274"/>
    </source>
</evidence>
<evidence type="ECO:0000256" key="13">
    <source>
        <dbReference type="RuleBase" id="RU363083"/>
    </source>
</evidence>
<dbReference type="PANTHER" id="PTHR48078">
    <property type="entry name" value="THREONINE DEHYDRATASE, MITOCHONDRIAL-RELATED"/>
    <property type="match status" value="1"/>
</dbReference>
<reference evidence="15" key="1">
    <citation type="journal article" date="2014" name="Int. J. Syst. Evol. Microbiol.">
        <title>Complete genome sequence of Corynebacterium casei LMG S-19264T (=DSM 44701T), isolated from a smear-ripened cheese.</title>
        <authorList>
            <consortium name="US DOE Joint Genome Institute (JGI-PGF)"/>
            <person name="Walter F."/>
            <person name="Albersmeier A."/>
            <person name="Kalinowski J."/>
            <person name="Ruckert C."/>
        </authorList>
    </citation>
    <scope>NUCLEOTIDE SEQUENCE</scope>
    <source>
        <strain evidence="15">JCM 14719</strain>
    </source>
</reference>
<dbReference type="Pfam" id="PF00291">
    <property type="entry name" value="PALP"/>
    <property type="match status" value="1"/>
</dbReference>
<gene>
    <name evidence="15" type="ORF">GCM10007043_22840</name>
</gene>
<evidence type="ECO:0000256" key="6">
    <source>
        <dbReference type="ARBA" id="ARBA00012096"/>
    </source>
</evidence>
<dbReference type="UniPathway" id="UPA00052">
    <property type="reaction ID" value="UER00507"/>
</dbReference>
<keyword evidence="16" id="KW-1185">Reference proteome</keyword>
<dbReference type="PANTHER" id="PTHR48078:SF6">
    <property type="entry name" value="L-THREONINE DEHYDRATASE CATABOLIC TDCB"/>
    <property type="match status" value="1"/>
</dbReference>
<dbReference type="GO" id="GO:0009097">
    <property type="term" value="P:isoleucine biosynthetic process"/>
    <property type="evidence" value="ECO:0007669"/>
    <property type="project" value="TreeGrafter"/>
</dbReference>
<dbReference type="FunFam" id="3.40.50.1100:FF:000005">
    <property type="entry name" value="Threonine dehydratase catabolic"/>
    <property type="match status" value="1"/>
</dbReference>
<accession>A0A8J3BBF1</accession>
<evidence type="ECO:0000256" key="3">
    <source>
        <dbReference type="ARBA" id="ARBA00004958"/>
    </source>
</evidence>
<evidence type="ECO:0000256" key="8">
    <source>
        <dbReference type="ARBA" id="ARBA00022533"/>
    </source>
</evidence>
<reference evidence="15" key="2">
    <citation type="submission" date="2020-09" db="EMBL/GenBank/DDBJ databases">
        <authorList>
            <person name="Sun Q."/>
            <person name="Ohkuma M."/>
        </authorList>
    </citation>
    <scope>NUCLEOTIDE SEQUENCE</scope>
    <source>
        <strain evidence="15">JCM 14719</strain>
    </source>
</reference>
<dbReference type="GO" id="GO:0006565">
    <property type="term" value="P:L-serine catabolic process"/>
    <property type="evidence" value="ECO:0007669"/>
    <property type="project" value="TreeGrafter"/>
</dbReference>
<name>A0A8J3BBF1_9BACI</name>
<keyword evidence="8" id="KW-0021">Allosteric enzyme</keyword>
<comment type="subunit">
    <text evidence="5 13">In the native structure, TdcB is in a dimeric form, whereas in the TdcB-AMP complex, it exists in a tetrameric form (dimer of dimers).</text>
</comment>
<dbReference type="InterPro" id="IPR005789">
    <property type="entry name" value="Thr_deHydtase_catblc"/>
</dbReference>
<dbReference type="InterPro" id="IPR000634">
    <property type="entry name" value="Ser/Thr_deHydtase_PyrdxlP-BS"/>
</dbReference>
<feature type="domain" description="Tryptophan synthase beta chain-like PALP" evidence="14">
    <location>
        <begin position="38"/>
        <end position="325"/>
    </location>
</feature>
<dbReference type="Proteomes" id="UP000637720">
    <property type="component" value="Unassembled WGS sequence"/>
</dbReference>
<comment type="function">
    <text evidence="11 13">Catalyzes the anaerobic formation of alpha-ketobutyrate and ammonia from threonine in a two-step reaction. The first step involved a dehydration of threonine and a production of enamine intermediates (aminocrotonate), which tautomerizes to its imine form (iminobutyrate). Both intermediates are unstable and short-lived. The second step is the nonenzymatic hydrolysis of the enamine/imine intermediates to form 2-ketobutyrate and free ammonia. In the low water environment of the cell, the second step is accelerated by RidA.</text>
</comment>
<comment type="cofactor">
    <cofactor evidence="2 13">
        <name>pyridoxal 5'-phosphate</name>
        <dbReference type="ChEBI" id="CHEBI:597326"/>
    </cofactor>
</comment>
<dbReference type="EC" id="4.3.1.19" evidence="6 13"/>
<dbReference type="GO" id="GO:0030170">
    <property type="term" value="F:pyridoxal phosphate binding"/>
    <property type="evidence" value="ECO:0007669"/>
    <property type="project" value="InterPro"/>
</dbReference>
<evidence type="ECO:0000256" key="4">
    <source>
        <dbReference type="ARBA" id="ARBA00010869"/>
    </source>
</evidence>
<dbReference type="InterPro" id="IPR001926">
    <property type="entry name" value="TrpB-like_PALP"/>
</dbReference>
<dbReference type="SUPFAM" id="SSF53686">
    <property type="entry name" value="Tryptophan synthase beta subunit-like PLP-dependent enzymes"/>
    <property type="match status" value="1"/>
</dbReference>
<dbReference type="PROSITE" id="PS00165">
    <property type="entry name" value="DEHYDRATASE_SER_THR"/>
    <property type="match status" value="1"/>
</dbReference>
<comment type="pathway">
    <text evidence="3 13">Amino-acid degradation; L-threonine degradation via propanoate pathway; propanoate from L-threonine: step 1/4.</text>
</comment>
<dbReference type="GO" id="GO:0004794">
    <property type="term" value="F:threonine deaminase activity"/>
    <property type="evidence" value="ECO:0007669"/>
    <property type="project" value="UniProtKB-EC"/>
</dbReference>
<evidence type="ECO:0000256" key="2">
    <source>
        <dbReference type="ARBA" id="ARBA00001933"/>
    </source>
</evidence>
<keyword evidence="13" id="KW-0547">Nucleotide-binding</keyword>
<evidence type="ECO:0000256" key="7">
    <source>
        <dbReference type="ARBA" id="ARBA00022248"/>
    </source>
</evidence>
<dbReference type="NCBIfam" id="TIGR01127">
    <property type="entry name" value="ilvA_1Cterm"/>
    <property type="match status" value="1"/>
</dbReference>
<sequence length="348" mass="36681">MPCPALLARYPSIGGGCNGDFDVTYRDIAEADARLRRVVHRTPLQHSSTFSAMSGCEVFLKLENLQKTGAFKIRGAYNKVASLAPDARARGVITASAGNHAQGVAMAAFRFGVQATVVMPEGAPQAKIEATRGYGAEVVLTGQTYDESYAAALEMAEREKVTFIHAFDDPYVIAGQGTVGLEILEELPYADALIVPVGGGGLISGIAVAAKTIKPDIRIIGVQAQNAPAAHDSWRKGLRLDVPATRTLADGLAVRRPGELTFHLMQRYVDDMVLVSEEAIAAAIRLFLERAKLLVEGAGAAALAALLGGELAYLRGQRVVLVVSGGNVDLSRLTTLATAPKTPMGTAT</sequence>
<evidence type="ECO:0000313" key="15">
    <source>
        <dbReference type="EMBL" id="GGK08190.1"/>
    </source>
</evidence>
<comment type="caution">
    <text evidence="15">The sequence shown here is derived from an EMBL/GenBank/DDBJ whole genome shotgun (WGS) entry which is preliminary data.</text>
</comment>
<dbReference type="GO" id="GO:0070689">
    <property type="term" value="P:L-threonine catabolic process to propionate"/>
    <property type="evidence" value="ECO:0007669"/>
    <property type="project" value="UniProtKB-UniPathway"/>
</dbReference>
<proteinExistence type="inferred from homology"/>